<keyword evidence="2" id="KW-0285">Flavoprotein</keyword>
<evidence type="ECO:0000256" key="2">
    <source>
        <dbReference type="ARBA" id="ARBA00022630"/>
    </source>
</evidence>
<keyword evidence="4" id="KW-0560">Oxidoreductase</keyword>
<dbReference type="SUPFAM" id="SSF51905">
    <property type="entry name" value="FAD/NAD(P)-binding domain"/>
    <property type="match status" value="1"/>
</dbReference>
<dbReference type="Gene3D" id="3.30.9.10">
    <property type="entry name" value="D-Amino Acid Oxidase, subunit A, domain 2"/>
    <property type="match status" value="1"/>
</dbReference>
<evidence type="ECO:0000256" key="1">
    <source>
        <dbReference type="ARBA" id="ARBA00001974"/>
    </source>
</evidence>
<evidence type="ECO:0000256" key="3">
    <source>
        <dbReference type="ARBA" id="ARBA00022827"/>
    </source>
</evidence>
<name>A0A382NL50_9ZZZZ</name>
<keyword evidence="3" id="KW-0274">FAD</keyword>
<dbReference type="GO" id="GO:0008115">
    <property type="term" value="F:sarcosine oxidase activity"/>
    <property type="evidence" value="ECO:0007669"/>
    <property type="project" value="TreeGrafter"/>
</dbReference>
<dbReference type="EMBL" id="UINC01101260">
    <property type="protein sequence ID" value="SVC61929.1"/>
    <property type="molecule type" value="Genomic_DNA"/>
</dbReference>
<dbReference type="PANTHER" id="PTHR10961">
    <property type="entry name" value="PEROXISOMAL SARCOSINE OXIDASE"/>
    <property type="match status" value="1"/>
</dbReference>
<proteinExistence type="predicted"/>
<feature type="non-terminal residue" evidence="6">
    <location>
        <position position="314"/>
    </location>
</feature>
<protein>
    <recommendedName>
        <fullName evidence="5">FAD dependent oxidoreductase domain-containing protein</fullName>
    </recommendedName>
</protein>
<evidence type="ECO:0000256" key="4">
    <source>
        <dbReference type="ARBA" id="ARBA00023002"/>
    </source>
</evidence>
<feature type="domain" description="FAD dependent oxidoreductase" evidence="5">
    <location>
        <begin position="1"/>
        <end position="312"/>
    </location>
</feature>
<dbReference type="GO" id="GO:0050660">
    <property type="term" value="F:flavin adenine dinucleotide binding"/>
    <property type="evidence" value="ECO:0007669"/>
    <property type="project" value="InterPro"/>
</dbReference>
<accession>A0A382NL50</accession>
<reference evidence="6" key="1">
    <citation type="submission" date="2018-05" db="EMBL/GenBank/DDBJ databases">
        <authorList>
            <person name="Lanie J.A."/>
            <person name="Ng W.-L."/>
            <person name="Kazmierczak K.M."/>
            <person name="Andrzejewski T.M."/>
            <person name="Davidsen T.M."/>
            <person name="Wayne K.J."/>
            <person name="Tettelin H."/>
            <person name="Glass J.I."/>
            <person name="Rusch D."/>
            <person name="Podicherti R."/>
            <person name="Tsui H.-C.T."/>
            <person name="Winkler M.E."/>
        </authorList>
    </citation>
    <scope>NUCLEOTIDE SEQUENCE</scope>
</reference>
<dbReference type="PANTHER" id="PTHR10961:SF7">
    <property type="entry name" value="FAD DEPENDENT OXIDOREDUCTASE DOMAIN-CONTAINING PROTEIN"/>
    <property type="match status" value="1"/>
</dbReference>
<evidence type="ECO:0000313" key="6">
    <source>
        <dbReference type="EMBL" id="SVC61929.1"/>
    </source>
</evidence>
<dbReference type="AlphaFoldDB" id="A0A382NL50"/>
<dbReference type="Pfam" id="PF01266">
    <property type="entry name" value="DAO"/>
    <property type="match status" value="1"/>
</dbReference>
<dbReference type="InterPro" id="IPR045170">
    <property type="entry name" value="MTOX"/>
</dbReference>
<gene>
    <name evidence="6" type="ORF">METZ01_LOCUS314783</name>
</gene>
<dbReference type="InterPro" id="IPR006076">
    <property type="entry name" value="FAD-dep_OxRdtase"/>
</dbReference>
<organism evidence="6">
    <name type="scientific">marine metagenome</name>
    <dbReference type="NCBI Taxonomy" id="408172"/>
    <lineage>
        <taxon>unclassified sequences</taxon>
        <taxon>metagenomes</taxon>
        <taxon>ecological metagenomes</taxon>
    </lineage>
</organism>
<evidence type="ECO:0000259" key="5">
    <source>
        <dbReference type="Pfam" id="PF01266"/>
    </source>
</evidence>
<sequence>MGSAAVYHLARRGLKVLGLEKYDIPHEMGSSHGYSRMIRYTLQEHPSYVPLVRRAYELWHELEETSGEKLVVTTGSVRAGPPDSLFFQNAKESCDLHSIPYEVLTAAELNKRFPGYLFPEEISSIYQADGGFLLPEECIANHVRVAEAAGAEVHTQETVLDWETQGGGVQVRTNRDIYIADRLVVTAGAWAAKLVPEVAAYAVPERQVLGWFKPERPELYTPEAFPVFGVLTEEGRYYGFPSYTVPGFKIGRSHHLEQKVDPDLMDRDVHAEDEAILRQAVSRYFPLAAGELMDRKTCIYTNTPDEHFMIGVLP</sequence>
<dbReference type="NCBIfam" id="NF008425">
    <property type="entry name" value="PRK11259.1"/>
    <property type="match status" value="1"/>
</dbReference>
<comment type="cofactor">
    <cofactor evidence="1">
        <name>FAD</name>
        <dbReference type="ChEBI" id="CHEBI:57692"/>
    </cofactor>
</comment>
<dbReference type="SUPFAM" id="SSF54373">
    <property type="entry name" value="FAD-linked reductases, C-terminal domain"/>
    <property type="match status" value="1"/>
</dbReference>
<dbReference type="InterPro" id="IPR036188">
    <property type="entry name" value="FAD/NAD-bd_sf"/>
</dbReference>
<dbReference type="Gene3D" id="3.50.50.60">
    <property type="entry name" value="FAD/NAD(P)-binding domain"/>
    <property type="match status" value="1"/>
</dbReference>